<gene>
    <name evidence="3" type="ORF">ABOD76_19730</name>
</gene>
<dbReference type="RefSeq" id="WP_350243667.1">
    <property type="nucleotide sequence ID" value="NZ_CP158299.1"/>
</dbReference>
<evidence type="ECO:0000256" key="2">
    <source>
        <dbReference type="SAM" id="Phobius"/>
    </source>
</evidence>
<dbReference type="EMBL" id="CP158299">
    <property type="protein sequence ID" value="XBV85627.1"/>
    <property type="molecule type" value="Genomic_DNA"/>
</dbReference>
<accession>A0AAU7UAK5</accession>
<sequence length="170" mass="18541">MMETVKQSAQDLAETMGDHMQERKIDQQFNARLKGIERNLSQIDDRIDALGKRFPRKQGGGFPWGLVLMAGLGYALYNPSTRTRLMGMIGNVSPAARDVAESAVSRAGNAVQEVREGRSPVEAAKSAAQDIGQQAKSVSNDVKRDVEATASRTADKAKDQAQDVKDRLSH</sequence>
<feature type="compositionally biased region" description="Basic and acidic residues" evidence="1">
    <location>
        <begin position="141"/>
        <end position="170"/>
    </location>
</feature>
<dbReference type="KEGG" id="dsc:ABOD76_19730"/>
<protein>
    <recommendedName>
        <fullName evidence="4">DUF3618 domain-containing protein</fullName>
    </recommendedName>
</protein>
<evidence type="ECO:0000256" key="1">
    <source>
        <dbReference type="SAM" id="MobiDB-lite"/>
    </source>
</evidence>
<evidence type="ECO:0000313" key="3">
    <source>
        <dbReference type="EMBL" id="XBV85627.1"/>
    </source>
</evidence>
<dbReference type="AlphaFoldDB" id="A0AAU7UAK5"/>
<proteinExistence type="predicted"/>
<keyword evidence="2" id="KW-1133">Transmembrane helix</keyword>
<feature type="compositionally biased region" description="Polar residues" evidence="1">
    <location>
        <begin position="131"/>
        <end position="140"/>
    </location>
</feature>
<reference evidence="3" key="1">
    <citation type="submission" date="2024-06" db="EMBL/GenBank/DDBJ databases">
        <title>Draft Genome Sequence of Deinococcus sonorensis Type Strain KR-87, a Biofilm Producing Representative of the Genus Deinococcus.</title>
        <authorList>
            <person name="Boren L.S."/>
            <person name="Grosso R.A."/>
            <person name="Hugenberg-Cox A.N."/>
            <person name="Hill J.T.E."/>
            <person name="Albert C.M."/>
            <person name="Tuohy J.M."/>
        </authorList>
    </citation>
    <scope>NUCLEOTIDE SEQUENCE</scope>
    <source>
        <strain evidence="3">KR-87</strain>
    </source>
</reference>
<keyword evidence="2" id="KW-0472">Membrane</keyword>
<evidence type="ECO:0008006" key="4">
    <source>
        <dbReference type="Google" id="ProtNLM"/>
    </source>
</evidence>
<feature type="transmembrane region" description="Helical" evidence="2">
    <location>
        <begin position="61"/>
        <end position="77"/>
    </location>
</feature>
<name>A0AAU7UAK5_9DEIO</name>
<keyword evidence="2" id="KW-0812">Transmembrane</keyword>
<feature type="region of interest" description="Disordered" evidence="1">
    <location>
        <begin position="110"/>
        <end position="170"/>
    </location>
</feature>
<organism evidence="3">
    <name type="scientific">Deinococcus sonorensis KR-87</name>
    <dbReference type="NCBI Taxonomy" id="694439"/>
    <lineage>
        <taxon>Bacteria</taxon>
        <taxon>Thermotogati</taxon>
        <taxon>Deinococcota</taxon>
        <taxon>Deinococci</taxon>
        <taxon>Deinococcales</taxon>
        <taxon>Deinococcaceae</taxon>
        <taxon>Deinococcus</taxon>
    </lineage>
</organism>